<gene>
    <name evidence="2" type="ORF">N7E81_02855</name>
</gene>
<dbReference type="EMBL" id="CP106735">
    <property type="protein sequence ID" value="UXX80044.1"/>
    <property type="molecule type" value="Genomic_DNA"/>
</dbReference>
<accession>A0ABY6D2Q9</accession>
<keyword evidence="1" id="KW-1133">Transmembrane helix</keyword>
<dbReference type="Proteomes" id="UP001062165">
    <property type="component" value="Chromosome"/>
</dbReference>
<keyword evidence="3" id="KW-1185">Reference proteome</keyword>
<keyword evidence="1" id="KW-0812">Transmembrane</keyword>
<protein>
    <submittedName>
        <fullName evidence="2">Uncharacterized protein</fullName>
    </submittedName>
</protein>
<feature type="transmembrane region" description="Helical" evidence="1">
    <location>
        <begin position="12"/>
        <end position="31"/>
    </location>
</feature>
<sequence length="123" mass="13510">MNMITNIAKYKTLILIIGMIAGLGIVAQPILKAYVDCEVVCKLGKDTDQQKDSQKENPNDAQISTLEAIAPTAQIHFSPLDFVLEDLPTAETPKANQRIRMAVQLPEKLLKVLFNIIIAPNAP</sequence>
<evidence type="ECO:0000313" key="3">
    <source>
        <dbReference type="Proteomes" id="UP001062165"/>
    </source>
</evidence>
<name>A0ABY6D2Q9_9BACT</name>
<reference evidence="2" key="1">
    <citation type="submission" date="2022-10" db="EMBL/GenBank/DDBJ databases">
        <title>Comparative genomics and taxonomic characterization of three novel marine species of genus Reichenbachiella exhibiting antioxidant and polysaccharide degradation activities.</title>
        <authorList>
            <person name="Muhammad N."/>
            <person name="Lee Y.-J."/>
            <person name="Ko J."/>
            <person name="Kim S.-G."/>
        </authorList>
    </citation>
    <scope>NUCLEOTIDE SEQUENCE</scope>
    <source>
        <strain evidence="2">Wsw4-B4</strain>
    </source>
</reference>
<evidence type="ECO:0000256" key="1">
    <source>
        <dbReference type="SAM" id="Phobius"/>
    </source>
</evidence>
<keyword evidence="1" id="KW-0472">Membrane</keyword>
<proteinExistence type="predicted"/>
<dbReference type="RefSeq" id="WP_263051774.1">
    <property type="nucleotide sequence ID" value="NZ_CP106735.1"/>
</dbReference>
<evidence type="ECO:0000313" key="2">
    <source>
        <dbReference type="EMBL" id="UXX80044.1"/>
    </source>
</evidence>
<organism evidence="2 3">
    <name type="scientific">Reichenbachiella carrageenanivorans</name>
    <dbReference type="NCBI Taxonomy" id="2979869"/>
    <lineage>
        <taxon>Bacteria</taxon>
        <taxon>Pseudomonadati</taxon>
        <taxon>Bacteroidota</taxon>
        <taxon>Cytophagia</taxon>
        <taxon>Cytophagales</taxon>
        <taxon>Reichenbachiellaceae</taxon>
        <taxon>Reichenbachiella</taxon>
    </lineage>
</organism>